<comment type="caution">
    <text evidence="1">The sequence shown here is derived from an EMBL/GenBank/DDBJ whole genome shotgun (WGS) entry which is preliminary data.</text>
</comment>
<dbReference type="EMBL" id="JABSTU010000009">
    <property type="protein sequence ID" value="KAH8022022.1"/>
    <property type="molecule type" value="Genomic_DNA"/>
</dbReference>
<evidence type="ECO:0008006" key="3">
    <source>
        <dbReference type="Google" id="ProtNLM"/>
    </source>
</evidence>
<gene>
    <name evidence="1" type="ORF">HPB51_020632</name>
</gene>
<sequence>MGDEKRGRKISELASTLDLTLHTDPAYITRVGNSVTRGICPDLTITKNIRHAHWANTEETLGSDYSILNTTVTTTSLARPHTRARLPDWTQLLKNYTNLAPIHKTSYHAWSQEFITHPRSTETQVQISQATPGLNNHLHLWEARHSLVVRWRRQKHNRKLKIRIAELTH</sequence>
<dbReference type="Proteomes" id="UP000821866">
    <property type="component" value="Chromosome 7"/>
</dbReference>
<evidence type="ECO:0000313" key="1">
    <source>
        <dbReference type="EMBL" id="KAH8022022.1"/>
    </source>
</evidence>
<dbReference type="VEuPathDB" id="VectorBase:LOC119169871"/>
<name>A0A9J6DJD6_RHIMP</name>
<accession>A0A9J6DJD6</accession>
<protein>
    <recommendedName>
        <fullName evidence="3">Tick transposon</fullName>
    </recommendedName>
</protein>
<organism evidence="1 2">
    <name type="scientific">Rhipicephalus microplus</name>
    <name type="common">Cattle tick</name>
    <name type="synonym">Boophilus microplus</name>
    <dbReference type="NCBI Taxonomy" id="6941"/>
    <lineage>
        <taxon>Eukaryota</taxon>
        <taxon>Metazoa</taxon>
        <taxon>Ecdysozoa</taxon>
        <taxon>Arthropoda</taxon>
        <taxon>Chelicerata</taxon>
        <taxon>Arachnida</taxon>
        <taxon>Acari</taxon>
        <taxon>Parasitiformes</taxon>
        <taxon>Ixodida</taxon>
        <taxon>Ixodoidea</taxon>
        <taxon>Ixodidae</taxon>
        <taxon>Rhipicephalinae</taxon>
        <taxon>Rhipicephalus</taxon>
        <taxon>Boophilus</taxon>
    </lineage>
</organism>
<reference evidence="1" key="1">
    <citation type="journal article" date="2020" name="Cell">
        <title>Large-Scale Comparative Analyses of Tick Genomes Elucidate Their Genetic Diversity and Vector Capacities.</title>
        <authorList>
            <consortium name="Tick Genome and Microbiome Consortium (TIGMIC)"/>
            <person name="Jia N."/>
            <person name="Wang J."/>
            <person name="Shi W."/>
            <person name="Du L."/>
            <person name="Sun Y."/>
            <person name="Zhan W."/>
            <person name="Jiang J.F."/>
            <person name="Wang Q."/>
            <person name="Zhang B."/>
            <person name="Ji P."/>
            <person name="Bell-Sakyi L."/>
            <person name="Cui X.M."/>
            <person name="Yuan T.T."/>
            <person name="Jiang B.G."/>
            <person name="Yang W.F."/>
            <person name="Lam T.T."/>
            <person name="Chang Q.C."/>
            <person name="Ding S.J."/>
            <person name="Wang X.J."/>
            <person name="Zhu J.G."/>
            <person name="Ruan X.D."/>
            <person name="Zhao L."/>
            <person name="Wei J.T."/>
            <person name="Ye R.Z."/>
            <person name="Que T.C."/>
            <person name="Du C.H."/>
            <person name="Zhou Y.H."/>
            <person name="Cheng J.X."/>
            <person name="Dai P.F."/>
            <person name="Guo W.B."/>
            <person name="Han X.H."/>
            <person name="Huang E.J."/>
            <person name="Li L.F."/>
            <person name="Wei W."/>
            <person name="Gao Y.C."/>
            <person name="Liu J.Z."/>
            <person name="Shao H.Z."/>
            <person name="Wang X."/>
            <person name="Wang C.C."/>
            <person name="Yang T.C."/>
            <person name="Huo Q.B."/>
            <person name="Li W."/>
            <person name="Chen H.Y."/>
            <person name="Chen S.E."/>
            <person name="Zhou L.G."/>
            <person name="Ni X.B."/>
            <person name="Tian J.H."/>
            <person name="Sheng Y."/>
            <person name="Liu T."/>
            <person name="Pan Y.S."/>
            <person name="Xia L.Y."/>
            <person name="Li J."/>
            <person name="Zhao F."/>
            <person name="Cao W.C."/>
        </authorList>
    </citation>
    <scope>NUCLEOTIDE SEQUENCE</scope>
    <source>
        <strain evidence="1">Rmic-2018</strain>
    </source>
</reference>
<dbReference type="AlphaFoldDB" id="A0A9J6DJD6"/>
<proteinExistence type="predicted"/>
<reference evidence="1" key="2">
    <citation type="submission" date="2021-09" db="EMBL/GenBank/DDBJ databases">
        <authorList>
            <person name="Jia N."/>
            <person name="Wang J."/>
            <person name="Shi W."/>
            <person name="Du L."/>
            <person name="Sun Y."/>
            <person name="Zhan W."/>
            <person name="Jiang J."/>
            <person name="Wang Q."/>
            <person name="Zhang B."/>
            <person name="Ji P."/>
            <person name="Sakyi L.B."/>
            <person name="Cui X."/>
            <person name="Yuan T."/>
            <person name="Jiang B."/>
            <person name="Yang W."/>
            <person name="Lam T.T.-Y."/>
            <person name="Chang Q."/>
            <person name="Ding S."/>
            <person name="Wang X."/>
            <person name="Zhu J."/>
            <person name="Ruan X."/>
            <person name="Zhao L."/>
            <person name="Wei J."/>
            <person name="Que T."/>
            <person name="Du C."/>
            <person name="Cheng J."/>
            <person name="Dai P."/>
            <person name="Han X."/>
            <person name="Huang E."/>
            <person name="Gao Y."/>
            <person name="Liu J."/>
            <person name="Shao H."/>
            <person name="Ye R."/>
            <person name="Li L."/>
            <person name="Wei W."/>
            <person name="Wang X."/>
            <person name="Wang C."/>
            <person name="Huo Q."/>
            <person name="Li W."/>
            <person name="Guo W."/>
            <person name="Chen H."/>
            <person name="Chen S."/>
            <person name="Zhou L."/>
            <person name="Zhou L."/>
            <person name="Ni X."/>
            <person name="Tian J."/>
            <person name="Zhou Y."/>
            <person name="Sheng Y."/>
            <person name="Liu T."/>
            <person name="Pan Y."/>
            <person name="Xia L."/>
            <person name="Li J."/>
            <person name="Zhao F."/>
            <person name="Cao W."/>
        </authorList>
    </citation>
    <scope>NUCLEOTIDE SEQUENCE</scope>
    <source>
        <strain evidence="1">Rmic-2018</strain>
        <tissue evidence="1">Larvae</tissue>
    </source>
</reference>
<evidence type="ECO:0000313" key="2">
    <source>
        <dbReference type="Proteomes" id="UP000821866"/>
    </source>
</evidence>
<keyword evidence="2" id="KW-1185">Reference proteome</keyword>